<sequence length="468" mass="56446">MDHSFSLQFNPINNVKTIKQYESELECLKTENFDLKHQLAQYKTNLREPELRQLLVDAQRSIQFLETERDQLQQRLSQERSEARAVSEQLEELRRVNAGLEDRQGMLETENAKLLQYVEQQNGQINQLSNDNRNMCEYLDRQKQGLGEQKTLFENMHSENQRLRKEIEDLIREKEEIIRNNEGFLKEKENLISRINALIEERNKLLNEKTKREEENKKAWENRNKEYNRIINNKEENIKALQKLLEEKESRSPNIEILERELKNAKDMNYTKEKDLERLIRIRNEDLNNIRRYVNMIENESNIIYKKVGLFKDKTQISKENRLLLRRLNIQGSNVNELIKGFNKIYSELVDKIRVMEKEIGEITYFAENNKNVIHSKTMKMLDGFTVEFNKARRELEECKRYLIKKGRENKELKNNLGTLKDKIKFLERKVEENKYETEKYRMRYNDISGELKKKQELINQMKLRINY</sequence>
<feature type="coiled-coil region" evidence="1">
    <location>
        <begin position="403"/>
        <end position="437"/>
    </location>
</feature>
<dbReference type="Proteomes" id="UP001516464">
    <property type="component" value="Unassembled WGS sequence"/>
</dbReference>
<evidence type="ECO:0000256" key="1">
    <source>
        <dbReference type="SAM" id="Coils"/>
    </source>
</evidence>
<gene>
    <name evidence="2" type="ORF">TCON_2256</name>
</gene>
<evidence type="ECO:0000313" key="3">
    <source>
        <dbReference type="Proteomes" id="UP001516464"/>
    </source>
</evidence>
<proteinExistence type="predicted"/>
<organism evidence="2 3">
    <name type="scientific">Astathelohania contejeani</name>
    <dbReference type="NCBI Taxonomy" id="164912"/>
    <lineage>
        <taxon>Eukaryota</taxon>
        <taxon>Fungi</taxon>
        <taxon>Fungi incertae sedis</taxon>
        <taxon>Microsporidia</taxon>
        <taxon>Astathelohaniidae</taxon>
        <taxon>Astathelohania</taxon>
    </lineage>
</organism>
<comment type="caution">
    <text evidence="2">The sequence shown here is derived from an EMBL/GenBank/DDBJ whole genome shotgun (WGS) entry which is preliminary data.</text>
</comment>
<accession>A0ABQ7HWI9</accession>
<dbReference type="EMBL" id="SBIQ01000237">
    <property type="protein sequence ID" value="KAF7682521.1"/>
    <property type="molecule type" value="Genomic_DNA"/>
</dbReference>
<protein>
    <submittedName>
        <fullName evidence="2">Uncharacterized protein</fullName>
    </submittedName>
</protein>
<reference evidence="2 3" key="1">
    <citation type="submission" date="2019-01" db="EMBL/GenBank/DDBJ databases">
        <title>Genomes sequencing and comparative genomics of infectious freshwater microsporidia, Cucumispora dikerogammari and Thelohania contejeani.</title>
        <authorList>
            <person name="Cormier A."/>
            <person name="Giraud I."/>
            <person name="Wattier R."/>
            <person name="Teixeira M."/>
            <person name="Grandjean F."/>
            <person name="Rigaud T."/>
            <person name="Cordaux R."/>
        </authorList>
    </citation>
    <scope>NUCLEOTIDE SEQUENCE [LARGE SCALE GENOMIC DNA]</scope>
    <source>
        <strain evidence="2">T1</strain>
        <tissue evidence="2">Spores</tissue>
    </source>
</reference>
<feature type="coiled-coil region" evidence="1">
    <location>
        <begin position="18"/>
        <end position="110"/>
    </location>
</feature>
<name>A0ABQ7HWI9_9MICR</name>
<feature type="coiled-coil region" evidence="1">
    <location>
        <begin position="153"/>
        <end position="275"/>
    </location>
</feature>
<evidence type="ECO:0000313" key="2">
    <source>
        <dbReference type="EMBL" id="KAF7682521.1"/>
    </source>
</evidence>
<keyword evidence="1" id="KW-0175">Coiled coil</keyword>
<keyword evidence="3" id="KW-1185">Reference proteome</keyword>